<feature type="compositionally biased region" description="Basic residues" evidence="1">
    <location>
        <begin position="19"/>
        <end position="56"/>
    </location>
</feature>
<feature type="region of interest" description="Disordered" evidence="1">
    <location>
        <begin position="172"/>
        <end position="193"/>
    </location>
</feature>
<evidence type="ECO:0000313" key="3">
    <source>
        <dbReference type="Proteomes" id="UP000005019"/>
    </source>
</evidence>
<dbReference type="Proteomes" id="UP000005019">
    <property type="component" value="Unassembled WGS sequence"/>
</dbReference>
<accession>F5R763</accession>
<protein>
    <submittedName>
        <fullName evidence="2">Uncharacterized protein</fullName>
    </submittedName>
</protein>
<dbReference type="AlphaFoldDB" id="F5R763"/>
<comment type="caution">
    <text evidence="2">The sequence shown here is derived from an EMBL/GenBank/DDBJ whole genome shotgun (WGS) entry which is preliminary data.</text>
</comment>
<sequence>MRRRPRLSVVQRLSGGSVHGRRRRAGARRRAWHRRRRRPSGNRAVHHGRPVRRRNAVGHDPGAVLQVVRRQAHLPHGAASPPLRTGRLEGNPGRGALLDHHADAGAVRPLDPEAAVMSLLGTHVLVLGLGESGLGVTPPTLTSFAAPQGGCARPWGGPADGATTPTLTSFAAPRGGCARPWDGPADGAVEARK</sequence>
<gene>
    <name evidence="2" type="ORF">METUNv1_00141</name>
</gene>
<organism evidence="2 3">
    <name type="scientific">Methyloversatilis universalis (strain ATCC BAA-1314 / DSM 25237 / JCM 13912 / CCUG 52030 / FAM5)</name>
    <dbReference type="NCBI Taxonomy" id="1000565"/>
    <lineage>
        <taxon>Bacteria</taxon>
        <taxon>Pseudomonadati</taxon>
        <taxon>Pseudomonadota</taxon>
        <taxon>Betaproteobacteria</taxon>
        <taxon>Nitrosomonadales</taxon>
        <taxon>Sterolibacteriaceae</taxon>
        <taxon>Methyloversatilis</taxon>
    </lineage>
</organism>
<keyword evidence="3" id="KW-1185">Reference proteome</keyword>
<reference evidence="2 3" key="1">
    <citation type="journal article" date="2011" name="J. Bacteriol.">
        <title>Genome sequence of Methyloversatilis universalis FAM5T, a methylotrophic representative of the order Rhodocyclales.</title>
        <authorList>
            <person name="Kittichotirat W."/>
            <person name="Good N.M."/>
            <person name="Hall R."/>
            <person name="Bringel F."/>
            <person name="Lajus A."/>
            <person name="Medigue C."/>
            <person name="Smalley N.E."/>
            <person name="Beck D."/>
            <person name="Bumgarner R."/>
            <person name="Vuilleumier S."/>
            <person name="Kalyuzhnaya M.G."/>
        </authorList>
    </citation>
    <scope>NUCLEOTIDE SEQUENCE [LARGE SCALE GENOMIC DNA]</scope>
    <source>
        <strain evidence="3">ATCC BAA-1314 / JCM 13912 / FAM5</strain>
    </source>
</reference>
<proteinExistence type="predicted"/>
<evidence type="ECO:0000313" key="2">
    <source>
        <dbReference type="EMBL" id="EGK73514.1"/>
    </source>
</evidence>
<feature type="region of interest" description="Disordered" evidence="1">
    <location>
        <begin position="1"/>
        <end position="56"/>
    </location>
</feature>
<dbReference type="STRING" id="1000565.METUNv1_00141"/>
<dbReference type="EMBL" id="AFHG01000028">
    <property type="protein sequence ID" value="EGK73514.1"/>
    <property type="molecule type" value="Genomic_DNA"/>
</dbReference>
<name>F5R763_METUF</name>
<evidence type="ECO:0000256" key="1">
    <source>
        <dbReference type="SAM" id="MobiDB-lite"/>
    </source>
</evidence>